<dbReference type="InterPro" id="IPR032599">
    <property type="entry name" value="YcdB/YcdC_rep_domain"/>
</dbReference>
<dbReference type="RefSeq" id="WP_216438194.1">
    <property type="nucleotide sequence ID" value="NZ_JAHLQF010000001.1"/>
</dbReference>
<dbReference type="InterPro" id="IPR001119">
    <property type="entry name" value="SLH_dom"/>
</dbReference>
<dbReference type="EMBL" id="JAHLQF010000001">
    <property type="protein sequence ID" value="MBU5483822.1"/>
    <property type="molecule type" value="Genomic_DNA"/>
</dbReference>
<name>A0ABS6EFA0_9CLOT</name>
<protein>
    <submittedName>
        <fullName evidence="4">S-layer homology domain-containing protein</fullName>
    </submittedName>
</protein>
<dbReference type="PROSITE" id="PS51272">
    <property type="entry name" value="SLH"/>
    <property type="match status" value="1"/>
</dbReference>
<evidence type="ECO:0000313" key="4">
    <source>
        <dbReference type="EMBL" id="MBU5483822.1"/>
    </source>
</evidence>
<feature type="domain" description="SLH" evidence="3">
    <location>
        <begin position="643"/>
        <end position="705"/>
    </location>
</feature>
<feature type="chain" id="PRO_5045796442" evidence="2">
    <location>
        <begin position="26"/>
        <end position="767"/>
    </location>
</feature>
<evidence type="ECO:0000259" key="3">
    <source>
        <dbReference type="PROSITE" id="PS51272"/>
    </source>
</evidence>
<evidence type="ECO:0000313" key="5">
    <source>
        <dbReference type="Proteomes" id="UP000726170"/>
    </source>
</evidence>
<reference evidence="4 5" key="1">
    <citation type="submission" date="2021-06" db="EMBL/GenBank/DDBJ databases">
        <authorList>
            <person name="Sun Q."/>
            <person name="Li D."/>
        </authorList>
    </citation>
    <scope>NUCLEOTIDE SEQUENCE [LARGE SCALE GENOMIC DNA]</scope>
    <source>
        <strain evidence="4 5">MSJ-11</strain>
    </source>
</reference>
<sequence>MKSKRIISLVISSSIIITNFSSVSAMGLSKELNPMTVPIKTEAVSASEEKNVKLSKEKAKDLSKKIIKDYFNKTVDEKEYEVYAALINNGEDENYSWDISWRKNTMNSSTYMDVSINANTGKVLRASNRYNVEGENSGISKITEDEGKKKAEEFLKRINPEQFKETKYIKESTHSIYGRGGVNTSYSYRFARQINGIPYNDDGLFVEVDGVKGEVVSYNSNWEEGVKLTVPNKYLSIKEAEDIFRKESQVELKYITYRDKYDIEENSTRSKLVYMLDLPYDTMLDANEGKFMNKDLYKSIEKDLTDAERKEINSKLKIKKPLDKEINEKRALEIANATIKELYGDGYKIGNIRYYENKDKIYGDSNAWSIDFNKKIEGDKGYDGGNITIDALTENVTNLYKNYYKENEKLEANISWEEAYKIAIDAVAKYSPEKFNEINTKAITNQSSIDNLTKQEDKRYIFNFPRMVNGIPFDENGITVWIGANKGQLYEYSVNWNRNMKFDSPVNLIQKEESKNILFSKDKPQLSYRKINKSNDYTKPQWETKLIYTMGDSYGYNLSGLRVDAFTGKLLNASGEDIDENIEIYMEKIKGNPYEKELTILANNGIIDTANFQAEKEITKMDFIKMLVNAKGYRPNLLKDSMSLKFESGVSSNDVNYKYLQLAVYYGILENKEGKFDIKEKVTRAEMAKTLVKFLGYDKLANSKDIFSLNVSDVKDIKSNELGYMAIAKGLGILEVKNNKLRPKSNATWNELSIGIYRVLDNIKRGY</sequence>
<keyword evidence="5" id="KW-1185">Reference proteome</keyword>
<feature type="signal peptide" evidence="2">
    <location>
        <begin position="1"/>
        <end position="25"/>
    </location>
</feature>
<gene>
    <name evidence="4" type="ORF">KQI86_05720</name>
</gene>
<evidence type="ECO:0000256" key="1">
    <source>
        <dbReference type="ARBA" id="ARBA00022737"/>
    </source>
</evidence>
<keyword evidence="2" id="KW-0732">Signal</keyword>
<proteinExistence type="predicted"/>
<keyword evidence="1" id="KW-0677">Repeat</keyword>
<dbReference type="Proteomes" id="UP000726170">
    <property type="component" value="Unassembled WGS sequence"/>
</dbReference>
<comment type="caution">
    <text evidence="4">The sequence shown here is derived from an EMBL/GenBank/DDBJ whole genome shotgun (WGS) entry which is preliminary data.</text>
</comment>
<dbReference type="Pfam" id="PF00395">
    <property type="entry name" value="SLH"/>
    <property type="match status" value="1"/>
</dbReference>
<accession>A0ABS6EFA0</accession>
<evidence type="ECO:0000256" key="2">
    <source>
        <dbReference type="SAM" id="SignalP"/>
    </source>
</evidence>
<dbReference type="Pfam" id="PF16244">
    <property type="entry name" value="DUF4901"/>
    <property type="match status" value="2"/>
</dbReference>
<organism evidence="4 5">
    <name type="scientific">Clostridium mobile</name>
    <dbReference type="NCBI Taxonomy" id="2841512"/>
    <lineage>
        <taxon>Bacteria</taxon>
        <taxon>Bacillati</taxon>
        <taxon>Bacillota</taxon>
        <taxon>Clostridia</taxon>
        <taxon>Eubacteriales</taxon>
        <taxon>Clostridiaceae</taxon>
        <taxon>Clostridium</taxon>
    </lineage>
</organism>